<evidence type="ECO:0000256" key="7">
    <source>
        <dbReference type="SAM" id="Phobius"/>
    </source>
</evidence>
<dbReference type="Pfam" id="PF02687">
    <property type="entry name" value="FtsX"/>
    <property type="match status" value="1"/>
</dbReference>
<evidence type="ECO:0000256" key="6">
    <source>
        <dbReference type="ARBA" id="ARBA00038076"/>
    </source>
</evidence>
<dbReference type="InterPro" id="IPR003838">
    <property type="entry name" value="ABC3_permease_C"/>
</dbReference>
<gene>
    <name evidence="10" type="ORF">BCR23_10115</name>
</gene>
<feature type="domain" description="ABC3 transporter permease C-terminal" evidence="8">
    <location>
        <begin position="291"/>
        <end position="403"/>
    </location>
</feature>
<evidence type="ECO:0000256" key="1">
    <source>
        <dbReference type="ARBA" id="ARBA00004651"/>
    </source>
</evidence>
<dbReference type="Pfam" id="PF12704">
    <property type="entry name" value="MacB_PCD"/>
    <property type="match status" value="1"/>
</dbReference>
<keyword evidence="5 7" id="KW-0472">Membrane</keyword>
<evidence type="ECO:0000256" key="3">
    <source>
        <dbReference type="ARBA" id="ARBA00022692"/>
    </source>
</evidence>
<comment type="similarity">
    <text evidence="6">Belongs to the ABC-4 integral membrane protein family.</text>
</comment>
<evidence type="ECO:0000259" key="8">
    <source>
        <dbReference type="Pfam" id="PF02687"/>
    </source>
</evidence>
<evidence type="ECO:0000256" key="5">
    <source>
        <dbReference type="ARBA" id="ARBA00023136"/>
    </source>
</evidence>
<dbReference type="PANTHER" id="PTHR30572">
    <property type="entry name" value="MEMBRANE COMPONENT OF TRANSPORTER-RELATED"/>
    <property type="match status" value="1"/>
</dbReference>
<feature type="transmembrane region" description="Helical" evidence="7">
    <location>
        <begin position="369"/>
        <end position="392"/>
    </location>
</feature>
<dbReference type="EMBL" id="MIKB01000016">
    <property type="protein sequence ID" value="OEG15182.1"/>
    <property type="molecule type" value="Genomic_DNA"/>
</dbReference>
<keyword evidence="4 7" id="KW-1133">Transmembrane helix</keyword>
<dbReference type="InterPro" id="IPR025857">
    <property type="entry name" value="MacB_PCD"/>
</dbReference>
<feature type="transmembrane region" description="Helical" evidence="7">
    <location>
        <begin position="330"/>
        <end position="357"/>
    </location>
</feature>
<evidence type="ECO:0000313" key="11">
    <source>
        <dbReference type="Proteomes" id="UP000094764"/>
    </source>
</evidence>
<feature type="transmembrane region" description="Helical" evidence="7">
    <location>
        <begin position="20"/>
        <end position="40"/>
    </location>
</feature>
<dbReference type="GO" id="GO:0005886">
    <property type="term" value="C:plasma membrane"/>
    <property type="evidence" value="ECO:0007669"/>
    <property type="project" value="UniProtKB-SubCell"/>
</dbReference>
<dbReference type="OrthoDB" id="9770036at2"/>
<dbReference type="InterPro" id="IPR050250">
    <property type="entry name" value="Macrolide_Exporter_MacB"/>
</dbReference>
<feature type="domain" description="MacB-like periplasmic core" evidence="9">
    <location>
        <begin position="19"/>
        <end position="243"/>
    </location>
</feature>
<dbReference type="STRING" id="903983.BCR23_10115"/>
<dbReference type="GO" id="GO:0022857">
    <property type="term" value="F:transmembrane transporter activity"/>
    <property type="evidence" value="ECO:0007669"/>
    <property type="project" value="TreeGrafter"/>
</dbReference>
<evidence type="ECO:0000313" key="10">
    <source>
        <dbReference type="EMBL" id="OEG15182.1"/>
    </source>
</evidence>
<keyword evidence="2" id="KW-1003">Cell membrane</keyword>
<evidence type="ECO:0000256" key="4">
    <source>
        <dbReference type="ARBA" id="ARBA00022989"/>
    </source>
</evidence>
<evidence type="ECO:0000256" key="2">
    <source>
        <dbReference type="ARBA" id="ARBA00022475"/>
    </source>
</evidence>
<dbReference type="PANTHER" id="PTHR30572:SF4">
    <property type="entry name" value="ABC TRANSPORTER PERMEASE YTRF"/>
    <property type="match status" value="1"/>
</dbReference>
<dbReference type="RefSeq" id="WP_069635671.1">
    <property type="nucleotide sequence ID" value="NZ_JXKZ01000005.1"/>
</dbReference>
<name>A0A1E5GR75_9ENTE</name>
<proteinExistence type="inferred from homology"/>
<keyword evidence="11" id="KW-1185">Reference proteome</keyword>
<dbReference type="Proteomes" id="UP000094764">
    <property type="component" value="Unassembled WGS sequence"/>
</dbReference>
<comment type="caution">
    <text evidence="10">The sequence shown here is derived from an EMBL/GenBank/DDBJ whole genome shotgun (WGS) entry which is preliminary data.</text>
</comment>
<sequence>MLENIRLSLQSIWAHKLRSVLTMLGVIIGIAAIIAIFSIIEGNTANMKKQFVGGNNNTMDVEYGRKSQFNGSGFSENSKEKKPTYIPILTQDQMNEIKNQTGIKNVAISYEKDSKIYQGQKSENTSITATTSNYFEMDKKRVVEGRLFTDADYTGSQQSIVMNKKAYDAHFPKGGGVGKYVEINGYPFQIIGVYEDEQSQDDMMMGFGGRSEAIVPISQWDKVTNELNPEPKVMIQTETTDQLKTKAPEVAGLLNALIPASDYEFGVRNSENIEKQLEQFNRSNFLLLAGIASISLVVGGIGVMNIMLVSVTERTREIGVKKALGARRKIILEQFLVESVTLTVFGGLLGIILGIIIGKTVTSIMNYPFIVSMLSVVGSIVFCSIIGIVFGLMPAVKASKLDPIEALRYE</sequence>
<protein>
    <submittedName>
        <fullName evidence="10">ABC transporter permease</fullName>
    </submittedName>
</protein>
<feature type="transmembrane region" description="Helical" evidence="7">
    <location>
        <begin position="285"/>
        <end position="309"/>
    </location>
</feature>
<keyword evidence="3 7" id="KW-0812">Transmembrane</keyword>
<comment type="subcellular location">
    <subcellularLocation>
        <location evidence="1">Cell membrane</location>
        <topology evidence="1">Multi-pass membrane protein</topology>
    </subcellularLocation>
</comment>
<reference evidence="11" key="1">
    <citation type="submission" date="2016-09" db="EMBL/GenBank/DDBJ databases">
        <authorList>
            <person name="Gulvik C.A."/>
        </authorList>
    </citation>
    <scope>NUCLEOTIDE SEQUENCE [LARGE SCALE GENOMIC DNA]</scope>
    <source>
        <strain evidence="11">LMG 26306</strain>
    </source>
</reference>
<evidence type="ECO:0000259" key="9">
    <source>
        <dbReference type="Pfam" id="PF12704"/>
    </source>
</evidence>
<dbReference type="AlphaFoldDB" id="A0A1E5GR75"/>
<accession>A0A1E5GR75</accession>
<organism evidence="10 11">
    <name type="scientific">Enterococcus quebecensis</name>
    <dbReference type="NCBI Taxonomy" id="903983"/>
    <lineage>
        <taxon>Bacteria</taxon>
        <taxon>Bacillati</taxon>
        <taxon>Bacillota</taxon>
        <taxon>Bacilli</taxon>
        <taxon>Lactobacillales</taxon>
        <taxon>Enterococcaceae</taxon>
        <taxon>Enterococcus</taxon>
    </lineage>
</organism>